<proteinExistence type="predicted"/>
<accession>A0AAV5GDS6</accession>
<evidence type="ECO:0000256" key="7">
    <source>
        <dbReference type="ARBA" id="ARBA00023288"/>
    </source>
</evidence>
<evidence type="ECO:0000313" key="13">
    <source>
        <dbReference type="Proteomes" id="UP001342314"/>
    </source>
</evidence>
<evidence type="ECO:0000256" key="1">
    <source>
        <dbReference type="ARBA" id="ARBA00004609"/>
    </source>
</evidence>
<organism evidence="12 13">
    <name type="scientific">Rhodotorula paludigena</name>
    <dbReference type="NCBI Taxonomy" id="86838"/>
    <lineage>
        <taxon>Eukaryota</taxon>
        <taxon>Fungi</taxon>
        <taxon>Dikarya</taxon>
        <taxon>Basidiomycota</taxon>
        <taxon>Pucciniomycotina</taxon>
        <taxon>Microbotryomycetes</taxon>
        <taxon>Sporidiobolales</taxon>
        <taxon>Sporidiobolaceae</taxon>
        <taxon>Rhodotorula</taxon>
    </lineage>
</organism>
<feature type="signal peptide" evidence="10">
    <location>
        <begin position="1"/>
        <end position="18"/>
    </location>
</feature>
<dbReference type="InterPro" id="IPR046936">
    <property type="entry name" value="BIM1-like"/>
</dbReference>
<evidence type="ECO:0000256" key="9">
    <source>
        <dbReference type="SAM" id="Phobius"/>
    </source>
</evidence>
<evidence type="ECO:0000259" key="11">
    <source>
        <dbReference type="Pfam" id="PF20238"/>
    </source>
</evidence>
<feature type="compositionally biased region" description="Low complexity" evidence="8">
    <location>
        <begin position="182"/>
        <end position="196"/>
    </location>
</feature>
<reference evidence="12 13" key="1">
    <citation type="submission" date="2021-12" db="EMBL/GenBank/DDBJ databases">
        <title>High titer production of polyol ester of fatty acids by Rhodotorula paludigena BS15 towards product separation-free biomass refinery.</title>
        <authorList>
            <person name="Mano J."/>
            <person name="Ono H."/>
            <person name="Tanaka T."/>
            <person name="Naito K."/>
            <person name="Sushida H."/>
            <person name="Ike M."/>
            <person name="Tokuyasu K."/>
            <person name="Kitaoka M."/>
        </authorList>
    </citation>
    <scope>NUCLEOTIDE SEQUENCE [LARGE SCALE GENOMIC DNA]</scope>
    <source>
        <strain evidence="12 13">BS15</strain>
    </source>
</reference>
<dbReference type="GO" id="GO:0098552">
    <property type="term" value="C:side of membrane"/>
    <property type="evidence" value="ECO:0007669"/>
    <property type="project" value="UniProtKB-KW"/>
</dbReference>
<evidence type="ECO:0000256" key="8">
    <source>
        <dbReference type="SAM" id="MobiDB-lite"/>
    </source>
</evidence>
<dbReference type="GO" id="GO:0005886">
    <property type="term" value="C:plasma membrane"/>
    <property type="evidence" value="ECO:0007669"/>
    <property type="project" value="UniProtKB-SubCell"/>
</dbReference>
<dbReference type="PANTHER" id="PTHR34992:SF5">
    <property type="entry name" value="ANCHORED PROTEIN, PUTATIVE (AFU_ORTHOLOGUE AFUA_6G02800)-RELATED"/>
    <property type="match status" value="1"/>
</dbReference>
<keyword evidence="13" id="KW-1185">Reference proteome</keyword>
<evidence type="ECO:0000256" key="2">
    <source>
        <dbReference type="ARBA" id="ARBA00022475"/>
    </source>
</evidence>
<keyword evidence="5 9" id="KW-0472">Membrane</keyword>
<dbReference type="InterPro" id="IPR046530">
    <property type="entry name" value="BIM1-like_dom"/>
</dbReference>
<keyword evidence="7" id="KW-0449">Lipoprotein</keyword>
<evidence type="ECO:0000256" key="6">
    <source>
        <dbReference type="ARBA" id="ARBA00023180"/>
    </source>
</evidence>
<name>A0AAV5GDS6_9BASI</name>
<keyword evidence="9" id="KW-1133">Transmembrane helix</keyword>
<dbReference type="Pfam" id="PF20238">
    <property type="entry name" value="BIM1-like_dom"/>
    <property type="match status" value="1"/>
</dbReference>
<keyword evidence="9" id="KW-0812">Transmembrane</keyword>
<keyword evidence="2" id="KW-1003">Cell membrane</keyword>
<dbReference type="EMBL" id="BQKY01000002">
    <property type="protein sequence ID" value="GJN87810.1"/>
    <property type="molecule type" value="Genomic_DNA"/>
</dbReference>
<evidence type="ECO:0000256" key="5">
    <source>
        <dbReference type="ARBA" id="ARBA00023136"/>
    </source>
</evidence>
<protein>
    <recommendedName>
        <fullName evidence="11">Copper acquisition factor BIM1-like domain-containing protein</fullName>
    </recommendedName>
</protein>
<feature type="chain" id="PRO_5043652327" description="Copper acquisition factor BIM1-like domain-containing protein" evidence="10">
    <location>
        <begin position="19"/>
        <end position="269"/>
    </location>
</feature>
<keyword evidence="6" id="KW-0325">Glycoprotein</keyword>
<keyword evidence="4 10" id="KW-0732">Signal</keyword>
<comment type="caution">
    <text evidence="12">The sequence shown here is derived from an EMBL/GenBank/DDBJ whole genome shotgun (WGS) entry which is preliminary data.</text>
</comment>
<feature type="transmembrane region" description="Helical" evidence="9">
    <location>
        <begin position="203"/>
        <end position="227"/>
    </location>
</feature>
<sequence>MLAFLAAPLLAGSAFAMALEPRAAPTESPGAVGFEYPPLRGWAQSAASESPCGGFSRQGTFNYPLSGSDISLKLLRDVYNVQVKYAPGEATADSDFQTYTSAREHVYSGNQCFESPNFASLGMQAGDTVTLQVTGQTGPKRTTVYQCADIVLVADDQFVQTETYTCRNFTASTQTRGDQKPSSSALSASSNSGSSNDQPVSPIGAGFIGAAVAVVLCAVLVAGAYFAGVAKFGSRSKLAALPTANSARHDEIPAYDAASMTSRGSMVKA</sequence>
<keyword evidence="3" id="KW-0336">GPI-anchor</keyword>
<evidence type="ECO:0000256" key="4">
    <source>
        <dbReference type="ARBA" id="ARBA00022729"/>
    </source>
</evidence>
<gene>
    <name evidence="12" type="ORF">Rhopal_000765-T1</name>
</gene>
<evidence type="ECO:0000313" key="12">
    <source>
        <dbReference type="EMBL" id="GJN87810.1"/>
    </source>
</evidence>
<evidence type="ECO:0000256" key="3">
    <source>
        <dbReference type="ARBA" id="ARBA00022622"/>
    </source>
</evidence>
<comment type="subcellular location">
    <subcellularLocation>
        <location evidence="1">Cell membrane</location>
        <topology evidence="1">Lipid-anchor</topology>
        <topology evidence="1">GPI-anchor</topology>
    </subcellularLocation>
</comment>
<feature type="domain" description="Copper acquisition factor BIM1-like" evidence="11">
    <location>
        <begin position="30"/>
        <end position="170"/>
    </location>
</feature>
<dbReference type="PANTHER" id="PTHR34992">
    <property type="entry name" value="HYPHAL ANASTAMOSIS-7 PROTEIN"/>
    <property type="match status" value="1"/>
</dbReference>
<dbReference type="AlphaFoldDB" id="A0AAV5GDS6"/>
<evidence type="ECO:0000256" key="10">
    <source>
        <dbReference type="SAM" id="SignalP"/>
    </source>
</evidence>
<dbReference type="Proteomes" id="UP001342314">
    <property type="component" value="Unassembled WGS sequence"/>
</dbReference>
<feature type="region of interest" description="Disordered" evidence="8">
    <location>
        <begin position="173"/>
        <end position="197"/>
    </location>
</feature>